<dbReference type="RefSeq" id="WP_020834695.1">
    <property type="nucleotide sequence ID" value="NC_021846.1"/>
</dbReference>
<evidence type="ECO:0000313" key="1">
    <source>
        <dbReference type="EMBL" id="AGR41556.1"/>
    </source>
</evidence>
<organism evidence="1 2">
    <name type="scientific">Spiroplasma taiwanense CT-1</name>
    <dbReference type="NCBI Taxonomy" id="1276220"/>
    <lineage>
        <taxon>Bacteria</taxon>
        <taxon>Bacillati</taxon>
        <taxon>Mycoplasmatota</taxon>
        <taxon>Mollicutes</taxon>
        <taxon>Entomoplasmatales</taxon>
        <taxon>Spiroplasmataceae</taxon>
        <taxon>Spiroplasma</taxon>
    </lineage>
</organism>
<dbReference type="PATRIC" id="fig|1276220.3.peg.989"/>
<keyword evidence="2" id="KW-1185">Reference proteome</keyword>
<name>S5LY93_9MOLU</name>
<sequence>MNKFISEKIYITLDESGKLNQNDIDNYFIVGGFFTQIKKL</sequence>
<evidence type="ECO:0008006" key="3">
    <source>
        <dbReference type="Google" id="ProtNLM"/>
    </source>
</evidence>
<reference evidence="1 2" key="1">
    <citation type="journal article" date="2013" name="Genome Biol. Evol.">
        <title>Comparison of metabolic capacities and inference of gene content evolution in mosquito-associated Spiroplasma diminutum and S. taiwanense.</title>
        <authorList>
            <person name="Lo W.S."/>
            <person name="Ku C."/>
            <person name="Chen L.L."/>
            <person name="Chang T.H."/>
            <person name="Kuo C.H."/>
        </authorList>
    </citation>
    <scope>NUCLEOTIDE SEQUENCE [LARGE SCALE GENOMIC DNA]</scope>
    <source>
        <strain evidence="1">CT-1</strain>
    </source>
</reference>
<dbReference type="STRING" id="1276220.STAIW_v1c09700"/>
<dbReference type="AlphaFoldDB" id="S5LY93"/>
<gene>
    <name evidence="1" type="ORF">STAIW_v1c09700</name>
</gene>
<dbReference type="KEGG" id="stai:STAIW_v1c09700"/>
<dbReference type="Proteomes" id="UP000014984">
    <property type="component" value="Chromosome"/>
</dbReference>
<accession>S5LY93</accession>
<dbReference type="HOGENOM" id="CLU_3296737_0_0_14"/>
<dbReference type="EMBL" id="CP005074">
    <property type="protein sequence ID" value="AGR41556.1"/>
    <property type="molecule type" value="Genomic_DNA"/>
</dbReference>
<protein>
    <recommendedName>
        <fullName evidence="3">DUF3800 domain-containing protein</fullName>
    </recommendedName>
</protein>
<proteinExistence type="predicted"/>
<evidence type="ECO:0000313" key="2">
    <source>
        <dbReference type="Proteomes" id="UP000014984"/>
    </source>
</evidence>